<dbReference type="InterPro" id="IPR000182">
    <property type="entry name" value="GNAT_dom"/>
</dbReference>
<dbReference type="Gene3D" id="3.40.630.30">
    <property type="match status" value="1"/>
</dbReference>
<reference evidence="5 6" key="1">
    <citation type="submission" date="2023-08" db="EMBL/GenBank/DDBJ databases">
        <title>Black Yeasts Isolated from many extreme environments.</title>
        <authorList>
            <person name="Coleine C."/>
            <person name="Stajich J.E."/>
            <person name="Selbmann L."/>
        </authorList>
    </citation>
    <scope>NUCLEOTIDE SEQUENCE [LARGE SCALE GENOMIC DNA]</scope>
    <source>
        <strain evidence="5 6">CCFEE 5885</strain>
    </source>
</reference>
<keyword evidence="2" id="KW-0012">Acyltransferase</keyword>
<feature type="region of interest" description="Disordered" evidence="3">
    <location>
        <begin position="97"/>
        <end position="122"/>
    </location>
</feature>
<dbReference type="PANTHER" id="PTHR10545:SF29">
    <property type="entry name" value="GH14572P-RELATED"/>
    <property type="match status" value="1"/>
</dbReference>
<evidence type="ECO:0000313" key="6">
    <source>
        <dbReference type="Proteomes" id="UP001345013"/>
    </source>
</evidence>
<gene>
    <name evidence="5" type="primary">ats1</name>
    <name evidence="5" type="ORF">LTR24_003907</name>
</gene>
<dbReference type="PROSITE" id="PS51186">
    <property type="entry name" value="GNAT"/>
    <property type="match status" value="1"/>
</dbReference>
<dbReference type="Pfam" id="PF00583">
    <property type="entry name" value="Acetyltransf_1"/>
    <property type="match status" value="1"/>
</dbReference>
<accession>A0ABR0KDU0</accession>
<dbReference type="InterPro" id="IPR051016">
    <property type="entry name" value="Diverse_Substrate_AcTransf"/>
</dbReference>
<name>A0ABR0KDU0_9EURO</name>
<evidence type="ECO:0000256" key="2">
    <source>
        <dbReference type="ARBA" id="ARBA00023315"/>
    </source>
</evidence>
<dbReference type="Proteomes" id="UP001345013">
    <property type="component" value="Unassembled WGS sequence"/>
</dbReference>
<evidence type="ECO:0000313" key="5">
    <source>
        <dbReference type="EMBL" id="KAK5093903.1"/>
    </source>
</evidence>
<feature type="domain" description="N-acetyltransferase" evidence="4">
    <location>
        <begin position="147"/>
        <end position="295"/>
    </location>
</feature>
<sequence length="295" mass="31672">MAELTTSRYTIRYATEQDIPEILRMIQELASYERALHEVLATEEKLFDTLSFPTSKDEKVRSKPGAAKTLLVVPKNDASGTGSNVAQEVAGGLEIETSSNAGPMASGNGQRGEGQVSGTASTVAQEVAGGLESETSTNAGPTTSGSGTYEKEIVSSAASTVAQEVAPHFELETSSNAVPPASDQGEQGKEQVAGMALFFNNYSTWLAKPGIFLEDLFVRPAFRKKGYGKALLQALARECVAKDYGRLEWSVLKWNKPSIDFYESEVIGAVSNREEWEGMRVTGDKLVKLAESDTA</sequence>
<evidence type="ECO:0000259" key="4">
    <source>
        <dbReference type="PROSITE" id="PS51186"/>
    </source>
</evidence>
<dbReference type="CDD" id="cd04301">
    <property type="entry name" value="NAT_SF"/>
    <property type="match status" value="1"/>
</dbReference>
<keyword evidence="6" id="KW-1185">Reference proteome</keyword>
<dbReference type="EMBL" id="JAVRRG010000038">
    <property type="protein sequence ID" value="KAK5093903.1"/>
    <property type="molecule type" value="Genomic_DNA"/>
</dbReference>
<evidence type="ECO:0000256" key="3">
    <source>
        <dbReference type="SAM" id="MobiDB-lite"/>
    </source>
</evidence>
<feature type="region of interest" description="Disordered" evidence="3">
    <location>
        <begin position="129"/>
        <end position="148"/>
    </location>
</feature>
<protein>
    <submittedName>
        <fullName evidence="5">Peroxygenase 1</fullName>
    </submittedName>
</protein>
<keyword evidence="1" id="KW-0808">Transferase</keyword>
<organism evidence="5 6">
    <name type="scientific">Lithohypha guttulata</name>
    <dbReference type="NCBI Taxonomy" id="1690604"/>
    <lineage>
        <taxon>Eukaryota</taxon>
        <taxon>Fungi</taxon>
        <taxon>Dikarya</taxon>
        <taxon>Ascomycota</taxon>
        <taxon>Pezizomycotina</taxon>
        <taxon>Eurotiomycetes</taxon>
        <taxon>Chaetothyriomycetidae</taxon>
        <taxon>Chaetothyriales</taxon>
        <taxon>Trichomeriaceae</taxon>
        <taxon>Lithohypha</taxon>
    </lineage>
</organism>
<evidence type="ECO:0000256" key="1">
    <source>
        <dbReference type="ARBA" id="ARBA00022679"/>
    </source>
</evidence>
<dbReference type="InterPro" id="IPR016181">
    <property type="entry name" value="Acyl_CoA_acyltransferase"/>
</dbReference>
<dbReference type="PANTHER" id="PTHR10545">
    <property type="entry name" value="DIAMINE N-ACETYLTRANSFERASE"/>
    <property type="match status" value="1"/>
</dbReference>
<comment type="caution">
    <text evidence="5">The sequence shown here is derived from an EMBL/GenBank/DDBJ whole genome shotgun (WGS) entry which is preliminary data.</text>
</comment>
<proteinExistence type="predicted"/>
<feature type="compositionally biased region" description="Polar residues" evidence="3">
    <location>
        <begin position="133"/>
        <end position="147"/>
    </location>
</feature>
<dbReference type="SUPFAM" id="SSF55729">
    <property type="entry name" value="Acyl-CoA N-acyltransferases (Nat)"/>
    <property type="match status" value="1"/>
</dbReference>